<feature type="domain" description="N-acetyltransferase" evidence="1">
    <location>
        <begin position="71"/>
        <end position="230"/>
    </location>
</feature>
<proteinExistence type="predicted"/>
<dbReference type="InterPro" id="IPR000182">
    <property type="entry name" value="GNAT_dom"/>
</dbReference>
<name>A0A9P9W9P6_9PEZI</name>
<accession>A0A9P9W9P6</accession>
<reference evidence="2" key="1">
    <citation type="submission" date="2021-03" db="EMBL/GenBank/DDBJ databases">
        <title>Revisited historic fungal species revealed as producer of novel bioactive compounds through whole genome sequencing and comparative genomics.</title>
        <authorList>
            <person name="Vignolle G.A."/>
            <person name="Hochenegger N."/>
            <person name="Mach R.L."/>
            <person name="Mach-Aigner A.R."/>
            <person name="Javad Rahimi M."/>
            <person name="Salim K.A."/>
            <person name="Chan C.M."/>
            <person name="Lim L.B.L."/>
            <person name="Cai F."/>
            <person name="Druzhinina I.S."/>
            <person name="U'Ren J.M."/>
            <person name="Derntl C."/>
        </authorList>
    </citation>
    <scope>NUCLEOTIDE SEQUENCE</scope>
    <source>
        <strain evidence="2">TUCIM 5799</strain>
    </source>
</reference>
<dbReference type="OrthoDB" id="64477at2759"/>
<dbReference type="EMBL" id="JAFIMR010000059">
    <property type="protein sequence ID" value="KAI1852964.1"/>
    <property type="molecule type" value="Genomic_DNA"/>
</dbReference>
<dbReference type="GO" id="GO:0016747">
    <property type="term" value="F:acyltransferase activity, transferring groups other than amino-acyl groups"/>
    <property type="evidence" value="ECO:0007669"/>
    <property type="project" value="InterPro"/>
</dbReference>
<protein>
    <recommendedName>
        <fullName evidence="1">N-acetyltransferase domain-containing protein</fullName>
    </recommendedName>
</protein>
<dbReference type="SUPFAM" id="SSF55729">
    <property type="entry name" value="Acyl-CoA N-acyltransferases (Nat)"/>
    <property type="match status" value="1"/>
</dbReference>
<dbReference type="Gene3D" id="3.40.630.30">
    <property type="match status" value="1"/>
</dbReference>
<evidence type="ECO:0000313" key="3">
    <source>
        <dbReference type="Proteomes" id="UP000829685"/>
    </source>
</evidence>
<comment type="caution">
    <text evidence="2">The sequence shown here is derived from an EMBL/GenBank/DDBJ whole genome shotgun (WGS) entry which is preliminary data.</text>
</comment>
<sequence length="234" mass="25893">MAFLRPYEESDFEACAHICRATLPPSLSSTPIATKLSPYLWTHQYTYLSPATCHILDDGAGQAVGYCIGCPDVFAFAEAYPRYVEGPLARDVARPADLEHREPWTILDDGMVDGRLSKVNVAAMAQTAYSARWLLFDGNEHLTARWRATMHIDMLEPYQGKGWGRKLIERFVDSVQQSGADYGEGVWIGIGGENTKVVKFYERVGFRVVEKPGGNADGGADGVNMVRDIPRSVT</sequence>
<organism evidence="2 3">
    <name type="scientific">Neoarthrinium moseri</name>
    <dbReference type="NCBI Taxonomy" id="1658444"/>
    <lineage>
        <taxon>Eukaryota</taxon>
        <taxon>Fungi</taxon>
        <taxon>Dikarya</taxon>
        <taxon>Ascomycota</taxon>
        <taxon>Pezizomycotina</taxon>
        <taxon>Sordariomycetes</taxon>
        <taxon>Xylariomycetidae</taxon>
        <taxon>Amphisphaeriales</taxon>
        <taxon>Apiosporaceae</taxon>
        <taxon>Neoarthrinium</taxon>
    </lineage>
</organism>
<dbReference type="PROSITE" id="PS51186">
    <property type="entry name" value="GNAT"/>
    <property type="match status" value="1"/>
</dbReference>
<dbReference type="InterPro" id="IPR016181">
    <property type="entry name" value="Acyl_CoA_acyltransferase"/>
</dbReference>
<dbReference type="Pfam" id="PF00583">
    <property type="entry name" value="Acetyltransf_1"/>
    <property type="match status" value="1"/>
</dbReference>
<dbReference type="Proteomes" id="UP000829685">
    <property type="component" value="Unassembled WGS sequence"/>
</dbReference>
<evidence type="ECO:0000259" key="1">
    <source>
        <dbReference type="PROSITE" id="PS51186"/>
    </source>
</evidence>
<evidence type="ECO:0000313" key="2">
    <source>
        <dbReference type="EMBL" id="KAI1852964.1"/>
    </source>
</evidence>
<dbReference type="AlphaFoldDB" id="A0A9P9W9P6"/>
<gene>
    <name evidence="2" type="ORF">JX265_012853</name>
</gene>
<keyword evidence="3" id="KW-1185">Reference proteome</keyword>